<dbReference type="EMBL" id="JBHULH010000001">
    <property type="protein sequence ID" value="MFD2566139.1"/>
    <property type="molecule type" value="Genomic_DNA"/>
</dbReference>
<feature type="chain" id="PRO_5047227321" evidence="1">
    <location>
        <begin position="23"/>
        <end position="307"/>
    </location>
</feature>
<evidence type="ECO:0000313" key="3">
    <source>
        <dbReference type="Proteomes" id="UP001597508"/>
    </source>
</evidence>
<gene>
    <name evidence="2" type="ORF">ACFSRZ_02070</name>
</gene>
<keyword evidence="1" id="KW-0732">Signal</keyword>
<proteinExistence type="predicted"/>
<organism evidence="2 3">
    <name type="scientific">Pseudotenacibaculum haliotis</name>
    <dbReference type="NCBI Taxonomy" id="1862138"/>
    <lineage>
        <taxon>Bacteria</taxon>
        <taxon>Pseudomonadati</taxon>
        <taxon>Bacteroidota</taxon>
        <taxon>Flavobacteriia</taxon>
        <taxon>Flavobacteriales</taxon>
        <taxon>Flavobacteriaceae</taxon>
        <taxon>Pseudotenacibaculum</taxon>
    </lineage>
</organism>
<dbReference type="RefSeq" id="WP_379664860.1">
    <property type="nucleotide sequence ID" value="NZ_JBHULH010000001.1"/>
</dbReference>
<evidence type="ECO:0000313" key="2">
    <source>
        <dbReference type="EMBL" id="MFD2566139.1"/>
    </source>
</evidence>
<name>A0ABW5LNJ8_9FLAO</name>
<keyword evidence="3" id="KW-1185">Reference proteome</keyword>
<sequence>MNNVIKKLFLGLLLLISVPLFAQQDSQYTHYMYNTIAVNPAYAGSRNVLSVVLMHRTQWQGIQGAPKTQLLSINSPLNYNVGIGASVLRDEIGPATETQFAVDYSYTLTLNNKDTKLAFGLKGGLNSLTVDFTKLLIYDPTDVSFQENISGRLSPIVGVGTYLYNERWYLGISVPNLLKTKHYNHTSISTAKESAHLNIIGGYVFNLSENVQYKPAFLVKAVKGSPVALDFSSSFLIGEKLILGASYRLDAAVSAMVGIQASRKFMFGYAYDYDTTDIGNYNSGSHEFLLRFELFTKVKGKVSPRFF</sequence>
<dbReference type="NCBIfam" id="TIGR03519">
    <property type="entry name" value="T9SS_PorP_fam"/>
    <property type="match status" value="1"/>
</dbReference>
<dbReference type="Proteomes" id="UP001597508">
    <property type="component" value="Unassembled WGS sequence"/>
</dbReference>
<evidence type="ECO:0000256" key="1">
    <source>
        <dbReference type="SAM" id="SignalP"/>
    </source>
</evidence>
<dbReference type="InterPro" id="IPR019861">
    <property type="entry name" value="PorP/SprF_Bacteroidetes"/>
</dbReference>
<feature type="signal peptide" evidence="1">
    <location>
        <begin position="1"/>
        <end position="22"/>
    </location>
</feature>
<protein>
    <submittedName>
        <fullName evidence="2">Type IX secretion system membrane protein PorP/SprF</fullName>
    </submittedName>
</protein>
<comment type="caution">
    <text evidence="2">The sequence shown here is derived from an EMBL/GenBank/DDBJ whole genome shotgun (WGS) entry which is preliminary data.</text>
</comment>
<reference evidence="3" key="1">
    <citation type="journal article" date="2019" name="Int. J. Syst. Evol. Microbiol.">
        <title>The Global Catalogue of Microorganisms (GCM) 10K type strain sequencing project: providing services to taxonomists for standard genome sequencing and annotation.</title>
        <authorList>
            <consortium name="The Broad Institute Genomics Platform"/>
            <consortium name="The Broad Institute Genome Sequencing Center for Infectious Disease"/>
            <person name="Wu L."/>
            <person name="Ma J."/>
        </authorList>
    </citation>
    <scope>NUCLEOTIDE SEQUENCE [LARGE SCALE GENOMIC DNA]</scope>
    <source>
        <strain evidence="3">KCTC 52127</strain>
    </source>
</reference>
<accession>A0ABW5LNJ8</accession>
<dbReference type="Pfam" id="PF11751">
    <property type="entry name" value="PorP_SprF"/>
    <property type="match status" value="1"/>
</dbReference>